<keyword evidence="1" id="KW-1133">Transmembrane helix</keyword>
<feature type="transmembrane region" description="Helical" evidence="1">
    <location>
        <begin position="20"/>
        <end position="46"/>
    </location>
</feature>
<dbReference type="PANTHER" id="PTHR36694">
    <property type="entry name" value="PASIFLORA 1, ISOFORM A-RELATED"/>
    <property type="match status" value="1"/>
</dbReference>
<feature type="transmembrane region" description="Helical" evidence="1">
    <location>
        <begin position="127"/>
        <end position="149"/>
    </location>
</feature>
<feature type="transmembrane region" description="Helical" evidence="1">
    <location>
        <begin position="58"/>
        <end position="82"/>
    </location>
</feature>
<dbReference type="RefSeq" id="XP_052750727.1">
    <property type="nucleotide sequence ID" value="XM_052894767.1"/>
</dbReference>
<evidence type="ECO:0000313" key="3">
    <source>
        <dbReference type="RefSeq" id="XP_052750727.1"/>
    </source>
</evidence>
<protein>
    <submittedName>
        <fullName evidence="3">Uncharacterized protein LOC113513013</fullName>
    </submittedName>
</protein>
<proteinExistence type="predicted"/>
<reference evidence="3" key="1">
    <citation type="submission" date="2025-08" db="UniProtKB">
        <authorList>
            <consortium name="RefSeq"/>
        </authorList>
    </citation>
    <scope>IDENTIFICATION</scope>
    <source>
        <tissue evidence="3">Whole larvae</tissue>
    </source>
</reference>
<dbReference type="Proteomes" id="UP001652740">
    <property type="component" value="Unplaced"/>
</dbReference>
<dbReference type="PANTHER" id="PTHR36694:SF11">
    <property type="entry name" value="LP21121P-RELATED"/>
    <property type="match status" value="1"/>
</dbReference>
<feature type="transmembrane region" description="Helical" evidence="1">
    <location>
        <begin position="94"/>
        <end position="115"/>
    </location>
</feature>
<dbReference type="InterPro" id="IPR031720">
    <property type="entry name" value="DUF4728"/>
</dbReference>
<evidence type="ECO:0000313" key="2">
    <source>
        <dbReference type="Proteomes" id="UP001652740"/>
    </source>
</evidence>
<dbReference type="Pfam" id="PF15860">
    <property type="entry name" value="DUF4728"/>
    <property type="match status" value="1"/>
</dbReference>
<keyword evidence="2" id="KW-1185">Reference proteome</keyword>
<dbReference type="GeneID" id="113513013"/>
<organism evidence="2 3">
    <name type="scientific">Galleria mellonella</name>
    <name type="common">Greater wax moth</name>
    <dbReference type="NCBI Taxonomy" id="7137"/>
    <lineage>
        <taxon>Eukaryota</taxon>
        <taxon>Metazoa</taxon>
        <taxon>Ecdysozoa</taxon>
        <taxon>Arthropoda</taxon>
        <taxon>Hexapoda</taxon>
        <taxon>Insecta</taxon>
        <taxon>Pterygota</taxon>
        <taxon>Neoptera</taxon>
        <taxon>Endopterygota</taxon>
        <taxon>Lepidoptera</taxon>
        <taxon>Glossata</taxon>
        <taxon>Ditrysia</taxon>
        <taxon>Pyraloidea</taxon>
        <taxon>Pyralidae</taxon>
        <taxon>Galleriinae</taxon>
        <taxon>Galleria</taxon>
    </lineage>
</organism>
<keyword evidence="1" id="KW-0472">Membrane</keyword>
<evidence type="ECO:0000256" key="1">
    <source>
        <dbReference type="SAM" id="Phobius"/>
    </source>
</evidence>
<keyword evidence="1" id="KW-0812">Transmembrane</keyword>
<sequence>MSVPIVKKCCCCVSLRTATLVIGCLYTIWTLAELIGSCVLVTLLPIGTDGKVSIHKRVLYITAVVVCCVHLLFSVLLIVAVIKKLPVLMLPWTIVTGIISATVFVMSLMGMSLVLQDWGDMSVVDATFVIIHFLRACISAYCIVVVHSYHKDMMNKQIRGTMYNKVNTEDTREHNTRETADTPHV</sequence>
<accession>A0ABM3MH50</accession>
<gene>
    <name evidence="3" type="primary">LOC113513013</name>
</gene>
<name>A0ABM3MH50_GALME</name>